<dbReference type="Proteomes" id="UP001252270">
    <property type="component" value="Unassembled WGS sequence"/>
</dbReference>
<sequence length="179" mass="20324">MSRLERWSRRKRGEEPSPDAPPPAEAPPLADPPQAEPEPHSVSDEELPDPESLPPGSDFGRYLQEGVSQALRRRALRRLWQADHYQIRDGLDDYDGDYSQLEPLAREAAERLRHWGRRVNDYLAPEEETAEERLAEEVDSAEAEGAEPPVDEERAPSAALDEGDYDAPERLDYISKNQQ</sequence>
<gene>
    <name evidence="2" type="ORF">QC820_06915</name>
</gene>
<organism evidence="2 3">
    <name type="scientific">Halomonas mongoliensis</name>
    <dbReference type="NCBI Taxonomy" id="321265"/>
    <lineage>
        <taxon>Bacteria</taxon>
        <taxon>Pseudomonadati</taxon>
        <taxon>Pseudomonadota</taxon>
        <taxon>Gammaproteobacteria</taxon>
        <taxon>Oceanospirillales</taxon>
        <taxon>Halomonadaceae</taxon>
        <taxon>Halomonas</taxon>
    </lineage>
</organism>
<feature type="region of interest" description="Disordered" evidence="1">
    <location>
        <begin position="126"/>
        <end position="179"/>
    </location>
</feature>
<dbReference type="RefSeq" id="WP_309636315.1">
    <property type="nucleotide sequence ID" value="NZ_JARWAL010000005.1"/>
</dbReference>
<dbReference type="Pfam" id="PF11748">
    <property type="entry name" value="DUF3306"/>
    <property type="match status" value="1"/>
</dbReference>
<accession>A0ABU1GM68</accession>
<feature type="compositionally biased region" description="Basic and acidic residues" evidence="1">
    <location>
        <begin position="1"/>
        <end position="15"/>
    </location>
</feature>
<evidence type="ECO:0000256" key="1">
    <source>
        <dbReference type="SAM" id="MobiDB-lite"/>
    </source>
</evidence>
<proteinExistence type="predicted"/>
<dbReference type="InterPro" id="IPR021735">
    <property type="entry name" value="DUF3306"/>
</dbReference>
<evidence type="ECO:0000313" key="3">
    <source>
        <dbReference type="Proteomes" id="UP001252270"/>
    </source>
</evidence>
<protein>
    <submittedName>
        <fullName evidence="2">DUF3306 domain-containing protein</fullName>
    </submittedName>
</protein>
<comment type="caution">
    <text evidence="2">The sequence shown here is derived from an EMBL/GenBank/DDBJ whole genome shotgun (WGS) entry which is preliminary data.</text>
</comment>
<keyword evidence="3" id="KW-1185">Reference proteome</keyword>
<evidence type="ECO:0000313" key="2">
    <source>
        <dbReference type="EMBL" id="MDR5892543.1"/>
    </source>
</evidence>
<name>A0ABU1GM68_9GAMM</name>
<feature type="region of interest" description="Disordered" evidence="1">
    <location>
        <begin position="1"/>
        <end position="62"/>
    </location>
</feature>
<dbReference type="EMBL" id="JARWAL010000005">
    <property type="protein sequence ID" value="MDR5892543.1"/>
    <property type="molecule type" value="Genomic_DNA"/>
</dbReference>
<feature type="compositionally biased region" description="Pro residues" evidence="1">
    <location>
        <begin position="18"/>
        <end position="36"/>
    </location>
</feature>
<reference evidence="2 3" key="1">
    <citation type="submission" date="2023-04" db="EMBL/GenBank/DDBJ databases">
        <title>A long-awaited taxogenomic arrangement of the family Halomonadaceae.</title>
        <authorList>
            <person name="De La Haba R."/>
            <person name="Chuvochina M."/>
            <person name="Wittouck S."/>
            <person name="Arahal D.R."/>
            <person name="Sanchez-Porro C."/>
            <person name="Hugenholtz P."/>
            <person name="Ventosa A."/>
        </authorList>
    </citation>
    <scope>NUCLEOTIDE SEQUENCE [LARGE SCALE GENOMIC DNA]</scope>
    <source>
        <strain evidence="2 3">DSM 17332</strain>
    </source>
</reference>